<feature type="binding site" evidence="6">
    <location>
        <position position="96"/>
    </location>
    <ligand>
        <name>ATP</name>
        <dbReference type="ChEBI" id="CHEBI:30616"/>
    </ligand>
</feature>
<dbReference type="GO" id="GO:0004674">
    <property type="term" value="F:protein serine/threonine kinase activity"/>
    <property type="evidence" value="ECO:0007669"/>
    <property type="project" value="UniProtKB-KW"/>
</dbReference>
<feature type="coiled-coil region" evidence="7">
    <location>
        <begin position="823"/>
        <end position="850"/>
    </location>
</feature>
<gene>
    <name evidence="10" type="ORF">JY651_39930</name>
</gene>
<proteinExistence type="predicted"/>
<dbReference type="InterPro" id="IPR011009">
    <property type="entry name" value="Kinase-like_dom_sf"/>
</dbReference>
<keyword evidence="11" id="KW-1185">Reference proteome</keyword>
<dbReference type="Gene3D" id="1.25.40.10">
    <property type="entry name" value="Tetratricopeptide repeat domain"/>
    <property type="match status" value="2"/>
</dbReference>
<evidence type="ECO:0000313" key="11">
    <source>
        <dbReference type="Proteomes" id="UP000662747"/>
    </source>
</evidence>
<feature type="repeat" description="TPR" evidence="5">
    <location>
        <begin position="740"/>
        <end position="773"/>
    </location>
</feature>
<evidence type="ECO:0000259" key="9">
    <source>
        <dbReference type="PROSITE" id="PS50011"/>
    </source>
</evidence>
<dbReference type="Gene3D" id="3.30.200.20">
    <property type="entry name" value="Phosphorylase Kinase, domain 1"/>
    <property type="match status" value="1"/>
</dbReference>
<dbReference type="CDD" id="cd14014">
    <property type="entry name" value="STKc_PknB_like"/>
    <property type="match status" value="1"/>
</dbReference>
<dbReference type="EMBL" id="CP071090">
    <property type="protein sequence ID" value="QSQ21297.1"/>
    <property type="molecule type" value="Genomic_DNA"/>
</dbReference>
<dbReference type="InterPro" id="IPR008271">
    <property type="entry name" value="Ser/Thr_kinase_AS"/>
</dbReference>
<feature type="region of interest" description="Disordered" evidence="8">
    <location>
        <begin position="217"/>
        <end position="237"/>
    </location>
</feature>
<protein>
    <submittedName>
        <fullName evidence="10">Serine/threonine protein kinase</fullName>
    </submittedName>
</protein>
<feature type="compositionally biased region" description="Polar residues" evidence="8">
    <location>
        <begin position="1"/>
        <end position="14"/>
    </location>
</feature>
<evidence type="ECO:0000256" key="1">
    <source>
        <dbReference type="ARBA" id="ARBA00022679"/>
    </source>
</evidence>
<evidence type="ECO:0000256" key="2">
    <source>
        <dbReference type="ARBA" id="ARBA00022741"/>
    </source>
</evidence>
<name>A0ABX7NR01_9BACT</name>
<keyword evidence="10" id="KW-0723">Serine/threonine-protein kinase</keyword>
<keyword evidence="3 10" id="KW-0418">Kinase</keyword>
<keyword evidence="4 6" id="KW-0067">ATP-binding</keyword>
<feature type="repeat" description="TPR" evidence="5">
    <location>
        <begin position="698"/>
        <end position="731"/>
    </location>
</feature>
<feature type="compositionally biased region" description="Basic and acidic residues" evidence="8">
    <location>
        <begin position="26"/>
        <end position="36"/>
    </location>
</feature>
<keyword evidence="1" id="KW-0808">Transferase</keyword>
<dbReference type="InterPro" id="IPR011990">
    <property type="entry name" value="TPR-like_helical_dom_sf"/>
</dbReference>
<dbReference type="PROSITE" id="PS50293">
    <property type="entry name" value="TPR_REGION"/>
    <property type="match status" value="1"/>
</dbReference>
<feature type="region of interest" description="Disordered" evidence="8">
    <location>
        <begin position="1"/>
        <end position="60"/>
    </location>
</feature>
<dbReference type="Pfam" id="PF00069">
    <property type="entry name" value="Pkinase"/>
    <property type="match status" value="1"/>
</dbReference>
<evidence type="ECO:0000256" key="6">
    <source>
        <dbReference type="PROSITE-ProRule" id="PRU10141"/>
    </source>
</evidence>
<sequence>MTSTSRDTQETEQGLSDAGGFGTGRPDTDGRSEDGHPPAAGHGTGGRDDGTHTDGGTPLHHTRVGRYVLLSRLGRGGMGEVFEAFDPELRRTVAIKVLHERQLPGESRDTRALRLMREAQSMARLSHPNVLTVHDVGTHEGRVFLAMAKVDGGNLRQWLKKARRPFRQVLPICVAMGRGLAAAHAAGLVHRDFKPDNVLLGTEGGVWVTDFGIARESDASDEPTVPVSDAQPPGEDAPLTATGAMVGTPAYMAPEQYAGRPADARSDQFSYCVSVYEVLAGQRPFEEGTLRRMAVTLLDTARAKEGAVVAERPDLAPPSHVNVPGWVHRILMRGLAVSPEARFPSMDALLDALGKDPSAARRRWLGGAAALLGGVALATGVAVTVSKPQAQPCTGAPELFAHVWGSSQRAAVEKAFTGSGAPGAAGAFTQVAKALDAYGTQWSTMHQQACEATRVSGAQPEAHLALRMACLDRRLRAVDALTAELARADEALVKRGTEAVDALRGVSGCANVEALAAPVPLAEDPALRAKVDAVRGDLAKAQALLDAGRYQQALPAAKAVADAARALGYRPLEAEALHVLGWAHQRLSHTEESMGAWADAMAAATAGRHDEAAVQVATDLVGGLSDDRDWFSEAHLWARLAHSLLERMGGSPELEGRLANHEGILAFRESNYELAATHYTRALALRERVLGPTHVDTAKVLNNLGMVRMRQGRFDEAMPLYQRALAIVEERLGPQHPQLAATLANLGLVAKEQGRYAEALQWLERAYALRRETLGPDNRQTLLMLNDLATVHELKGEPDKALALHGQALEGMRRVFGPESLEAIEALRALADAEERLEREDSALAHYQEGLALQRKVLSPEDLALHTMEEDVGRLMLLHRKRPDEALPILSAALARKVRTLGAEHAATVHPRTGLGLALLALNKPDRALKELEEAARVLAPLGWSDAESSWLRFALAQALWQAKPSERERAMTLAHQAVEGYAQLGVYGRKDLDEARRWVASHEVAKR</sequence>
<evidence type="ECO:0000256" key="4">
    <source>
        <dbReference type="ARBA" id="ARBA00022840"/>
    </source>
</evidence>
<evidence type="ECO:0000256" key="3">
    <source>
        <dbReference type="ARBA" id="ARBA00022777"/>
    </source>
</evidence>
<dbReference type="PANTHER" id="PTHR43289:SF6">
    <property type="entry name" value="SERINE_THREONINE-PROTEIN KINASE NEKL-3"/>
    <property type="match status" value="1"/>
</dbReference>
<dbReference type="InterPro" id="IPR017441">
    <property type="entry name" value="Protein_kinase_ATP_BS"/>
</dbReference>
<feature type="domain" description="Protein kinase" evidence="9">
    <location>
        <begin position="67"/>
        <end position="365"/>
    </location>
</feature>
<dbReference type="PROSITE" id="PS50011">
    <property type="entry name" value="PROTEIN_KINASE_DOM"/>
    <property type="match status" value="1"/>
</dbReference>
<keyword evidence="5" id="KW-0802">TPR repeat</keyword>
<organism evidence="10 11">
    <name type="scientific">Pyxidicoccus parkwayensis</name>
    <dbReference type="NCBI Taxonomy" id="2813578"/>
    <lineage>
        <taxon>Bacteria</taxon>
        <taxon>Pseudomonadati</taxon>
        <taxon>Myxococcota</taxon>
        <taxon>Myxococcia</taxon>
        <taxon>Myxococcales</taxon>
        <taxon>Cystobacterineae</taxon>
        <taxon>Myxococcaceae</taxon>
        <taxon>Pyxidicoccus</taxon>
    </lineage>
</organism>
<accession>A0ABX7NR01</accession>
<keyword evidence="2 6" id="KW-0547">Nucleotide-binding</keyword>
<dbReference type="InterPro" id="IPR000719">
    <property type="entry name" value="Prot_kinase_dom"/>
</dbReference>
<dbReference type="SMART" id="SM00028">
    <property type="entry name" value="TPR"/>
    <property type="match status" value="6"/>
</dbReference>
<evidence type="ECO:0000256" key="8">
    <source>
        <dbReference type="SAM" id="MobiDB-lite"/>
    </source>
</evidence>
<evidence type="ECO:0000256" key="5">
    <source>
        <dbReference type="PROSITE-ProRule" id="PRU00339"/>
    </source>
</evidence>
<dbReference type="Pfam" id="PF13424">
    <property type="entry name" value="TPR_12"/>
    <property type="match status" value="3"/>
</dbReference>
<dbReference type="RefSeq" id="WP_206722875.1">
    <property type="nucleotide sequence ID" value="NZ_CP071090.1"/>
</dbReference>
<dbReference type="PROSITE" id="PS00108">
    <property type="entry name" value="PROTEIN_KINASE_ST"/>
    <property type="match status" value="1"/>
</dbReference>
<dbReference type="SUPFAM" id="SSF48452">
    <property type="entry name" value="TPR-like"/>
    <property type="match status" value="2"/>
</dbReference>
<reference evidence="10 11" key="1">
    <citation type="submission" date="2021-02" db="EMBL/GenBank/DDBJ databases">
        <title>De Novo genome assembly of isolated myxobacteria.</title>
        <authorList>
            <person name="Stevens D.C."/>
        </authorList>
    </citation>
    <scope>NUCLEOTIDE SEQUENCE [LARGE SCALE GENOMIC DNA]</scope>
    <source>
        <strain evidence="11">SCPEA02</strain>
    </source>
</reference>
<dbReference type="PROSITE" id="PS00107">
    <property type="entry name" value="PROTEIN_KINASE_ATP"/>
    <property type="match status" value="1"/>
</dbReference>
<evidence type="ECO:0000313" key="10">
    <source>
        <dbReference type="EMBL" id="QSQ21297.1"/>
    </source>
</evidence>
<dbReference type="Gene3D" id="1.10.510.10">
    <property type="entry name" value="Transferase(Phosphotransferase) domain 1"/>
    <property type="match status" value="1"/>
</dbReference>
<dbReference type="SUPFAM" id="SSF56112">
    <property type="entry name" value="Protein kinase-like (PK-like)"/>
    <property type="match status" value="1"/>
</dbReference>
<dbReference type="PANTHER" id="PTHR43289">
    <property type="entry name" value="MITOGEN-ACTIVATED PROTEIN KINASE KINASE KINASE 20-RELATED"/>
    <property type="match status" value="1"/>
</dbReference>
<dbReference type="InterPro" id="IPR019734">
    <property type="entry name" value="TPR_rpt"/>
</dbReference>
<dbReference type="Proteomes" id="UP000662747">
    <property type="component" value="Chromosome"/>
</dbReference>
<keyword evidence="7" id="KW-0175">Coiled coil</keyword>
<evidence type="ECO:0000256" key="7">
    <source>
        <dbReference type="SAM" id="Coils"/>
    </source>
</evidence>
<dbReference type="PROSITE" id="PS50005">
    <property type="entry name" value="TPR"/>
    <property type="match status" value="2"/>
</dbReference>